<keyword evidence="2" id="KW-0695">RNA-directed DNA polymerase</keyword>
<accession>A0AAV3QV39</accession>
<dbReference type="Pfam" id="PF13966">
    <property type="entry name" value="zf-RVT"/>
    <property type="match status" value="1"/>
</dbReference>
<dbReference type="GO" id="GO:0003964">
    <property type="term" value="F:RNA-directed DNA polymerase activity"/>
    <property type="evidence" value="ECO:0007669"/>
    <property type="project" value="UniProtKB-KW"/>
</dbReference>
<keyword evidence="2" id="KW-0808">Transferase</keyword>
<name>A0AAV3QV39_LITER</name>
<proteinExistence type="predicted"/>
<dbReference type="InterPro" id="IPR026960">
    <property type="entry name" value="RVT-Znf"/>
</dbReference>
<dbReference type="EMBL" id="BAABME010006264">
    <property type="protein sequence ID" value="GAA0167894.1"/>
    <property type="molecule type" value="Genomic_DNA"/>
</dbReference>
<dbReference type="PANTHER" id="PTHR33116:SF76">
    <property type="entry name" value="DUF4283 DOMAIN-CONTAINING PROTEIN"/>
    <property type="match status" value="1"/>
</dbReference>
<protein>
    <submittedName>
        <fullName evidence="2">Reverse transcriptase</fullName>
    </submittedName>
</protein>
<gene>
    <name evidence="2" type="ORF">LIER_22732</name>
</gene>
<dbReference type="Proteomes" id="UP001454036">
    <property type="component" value="Unassembled WGS sequence"/>
</dbReference>
<feature type="domain" description="Reverse transcriptase zinc-binding" evidence="1">
    <location>
        <begin position="291"/>
        <end position="373"/>
    </location>
</feature>
<evidence type="ECO:0000259" key="1">
    <source>
        <dbReference type="Pfam" id="PF13966"/>
    </source>
</evidence>
<comment type="caution">
    <text evidence="2">The sequence shown here is derived from an EMBL/GenBank/DDBJ whole genome shotgun (WGS) entry which is preliminary data.</text>
</comment>
<dbReference type="PANTHER" id="PTHR33116">
    <property type="entry name" value="REVERSE TRANSCRIPTASE ZINC-BINDING DOMAIN-CONTAINING PROTEIN-RELATED-RELATED"/>
    <property type="match status" value="1"/>
</dbReference>
<evidence type="ECO:0000313" key="2">
    <source>
        <dbReference type="EMBL" id="GAA0167894.1"/>
    </source>
</evidence>
<organism evidence="2 3">
    <name type="scientific">Lithospermum erythrorhizon</name>
    <name type="common">Purple gromwell</name>
    <name type="synonym">Lithospermum officinale var. erythrorhizon</name>
    <dbReference type="NCBI Taxonomy" id="34254"/>
    <lineage>
        <taxon>Eukaryota</taxon>
        <taxon>Viridiplantae</taxon>
        <taxon>Streptophyta</taxon>
        <taxon>Embryophyta</taxon>
        <taxon>Tracheophyta</taxon>
        <taxon>Spermatophyta</taxon>
        <taxon>Magnoliopsida</taxon>
        <taxon>eudicotyledons</taxon>
        <taxon>Gunneridae</taxon>
        <taxon>Pentapetalae</taxon>
        <taxon>asterids</taxon>
        <taxon>lamiids</taxon>
        <taxon>Boraginales</taxon>
        <taxon>Boraginaceae</taxon>
        <taxon>Boraginoideae</taxon>
        <taxon>Lithospermeae</taxon>
        <taxon>Lithospermum</taxon>
    </lineage>
</organism>
<reference evidence="2 3" key="1">
    <citation type="submission" date="2024-01" db="EMBL/GenBank/DDBJ databases">
        <title>The complete chloroplast genome sequence of Lithospermum erythrorhizon: insights into the phylogenetic relationship among Boraginaceae species and the maternal lineages of purple gromwells.</title>
        <authorList>
            <person name="Okada T."/>
            <person name="Watanabe K."/>
        </authorList>
    </citation>
    <scope>NUCLEOTIDE SEQUENCE [LARGE SCALE GENOMIC DNA]</scope>
</reference>
<evidence type="ECO:0000313" key="3">
    <source>
        <dbReference type="Proteomes" id="UP001454036"/>
    </source>
</evidence>
<keyword evidence="2" id="KW-0548">Nucleotidyltransferase</keyword>
<dbReference type="AlphaFoldDB" id="A0AAV3QV39"/>
<keyword evidence="3" id="KW-1185">Reference proteome</keyword>
<sequence length="431" mass="49582">MRISIAEPANDDLCIVCSADKKSICIIQNVIKKFGEATGLKPNLTKSSYFFAGIPEVLEDSLSVVIGIPKASLPVKYLGIPLSTRHVSAKDCRPLIDKIKSKIDGWRSKHGQTEGNGAYKVKWKTVVLPKKEGGLGVKSIAEWNKVCMSQHVLNICRNKEAMWIRWINAYRLKGKPIWDVQPRSVDTWTWKEMLKLRALLRPHVQRRVGNGLNVNFLHDNWHSMGLLCDRLSKREVNLLRIEDEDSVSSALTKIHWPRGRHAASVTHICKRDMPLLNSSADVVCWNGAQNFKSSNVWNTIRCRGRSPPWYKLVWFKGVHRFAFIMWLLCNGKLQTKDKLYQWSIVDNTKCMLYDGDESAEHLFFSCDFSSQIWRKMLSYTNNFHIPGTWNQELDKILADGVGNEFQRRLMKLVLSCAVYSIWSERNQSLFQ</sequence>